<dbReference type="EMBL" id="LACI01002623">
    <property type="protein sequence ID" value="KJU81633.1"/>
    <property type="molecule type" value="Genomic_DNA"/>
</dbReference>
<keyword evidence="2" id="KW-1185">Reference proteome</keyword>
<accession>A0A0F3GLQ4</accession>
<sequence>MPGVADPIHSFFVLHAIETRYKYKICGSLMVSRGAVFPGGGVSLRGGLRWISPLLPLTKLPTTLDRSGQNSHFHLCNKLAGRKTPGIFTIFMMQGL</sequence>
<dbReference type="Proteomes" id="UP000033423">
    <property type="component" value="Unassembled WGS sequence"/>
</dbReference>
<protein>
    <submittedName>
        <fullName evidence="1">Uncharacterized protein</fullName>
    </submittedName>
</protein>
<comment type="caution">
    <text evidence="1">The sequence shown here is derived from an EMBL/GenBank/DDBJ whole genome shotgun (WGS) entry which is preliminary data.</text>
</comment>
<name>A0A0F3GLQ4_9BACT</name>
<organism evidence="1 2">
    <name type="scientific">Candidatus Magnetobacterium bavaricum</name>
    <dbReference type="NCBI Taxonomy" id="29290"/>
    <lineage>
        <taxon>Bacteria</taxon>
        <taxon>Pseudomonadati</taxon>
        <taxon>Nitrospirota</taxon>
        <taxon>Thermodesulfovibrionia</taxon>
        <taxon>Thermodesulfovibrionales</taxon>
        <taxon>Candidatus Magnetobacteriaceae</taxon>
        <taxon>Candidatus Magnetobacterium</taxon>
    </lineage>
</organism>
<reference evidence="1 2" key="1">
    <citation type="submission" date="2015-02" db="EMBL/GenBank/DDBJ databases">
        <title>Single-cell genomics of uncultivated deep-branching MTB reveals a conserved set of magnetosome genes.</title>
        <authorList>
            <person name="Kolinko S."/>
            <person name="Richter M."/>
            <person name="Glockner F.O."/>
            <person name="Brachmann A."/>
            <person name="Schuler D."/>
        </authorList>
    </citation>
    <scope>NUCLEOTIDE SEQUENCE [LARGE SCALE GENOMIC DNA]</scope>
    <source>
        <strain evidence="1">TM-1</strain>
    </source>
</reference>
<proteinExistence type="predicted"/>
<dbReference type="AlphaFoldDB" id="A0A0F3GLQ4"/>
<evidence type="ECO:0000313" key="1">
    <source>
        <dbReference type="EMBL" id="KJU81633.1"/>
    </source>
</evidence>
<gene>
    <name evidence="1" type="ORF">MBAV_006176</name>
</gene>
<evidence type="ECO:0000313" key="2">
    <source>
        <dbReference type="Proteomes" id="UP000033423"/>
    </source>
</evidence>